<reference evidence="2 3" key="1">
    <citation type="submission" date="2024-04" db="EMBL/GenBank/DDBJ databases">
        <authorList>
            <person name="Waldvogel A.-M."/>
            <person name="Schoenle A."/>
        </authorList>
    </citation>
    <scope>NUCLEOTIDE SEQUENCE [LARGE SCALE GENOMIC DNA]</scope>
</reference>
<accession>A0AAV2J2Q0</accession>
<evidence type="ECO:0000313" key="2">
    <source>
        <dbReference type="EMBL" id="CAL1571580.1"/>
    </source>
</evidence>
<protein>
    <submittedName>
        <fullName evidence="2">Uncharacterized protein</fullName>
    </submittedName>
</protein>
<name>A0AAV2J2Q0_KNICA</name>
<dbReference type="AlphaFoldDB" id="A0AAV2J2Q0"/>
<proteinExistence type="predicted"/>
<gene>
    <name evidence="2" type="ORF">KC01_LOCUS3683</name>
</gene>
<sequence length="97" mass="10894">MSPPGGQQRVLLLTDWIKETDVLQNPQTLRPRQNPQTPPDPQTRSRSIFVDPLPTRCDLLALSVQGSGSESGPRDRSDMGHGPKQKTPLLLRRRRFA</sequence>
<keyword evidence="3" id="KW-1185">Reference proteome</keyword>
<organism evidence="2 3">
    <name type="scientific">Knipowitschia caucasica</name>
    <name type="common">Caucasian dwarf goby</name>
    <name type="synonym">Pomatoschistus caucasicus</name>
    <dbReference type="NCBI Taxonomy" id="637954"/>
    <lineage>
        <taxon>Eukaryota</taxon>
        <taxon>Metazoa</taxon>
        <taxon>Chordata</taxon>
        <taxon>Craniata</taxon>
        <taxon>Vertebrata</taxon>
        <taxon>Euteleostomi</taxon>
        <taxon>Actinopterygii</taxon>
        <taxon>Neopterygii</taxon>
        <taxon>Teleostei</taxon>
        <taxon>Neoteleostei</taxon>
        <taxon>Acanthomorphata</taxon>
        <taxon>Gobiaria</taxon>
        <taxon>Gobiiformes</taxon>
        <taxon>Gobioidei</taxon>
        <taxon>Gobiidae</taxon>
        <taxon>Gobiinae</taxon>
        <taxon>Knipowitschia</taxon>
    </lineage>
</organism>
<feature type="compositionally biased region" description="Polar residues" evidence="1">
    <location>
        <begin position="23"/>
        <end position="35"/>
    </location>
</feature>
<dbReference type="Proteomes" id="UP001497482">
    <property type="component" value="Chromosome 10"/>
</dbReference>
<feature type="region of interest" description="Disordered" evidence="1">
    <location>
        <begin position="23"/>
        <end position="48"/>
    </location>
</feature>
<evidence type="ECO:0000313" key="3">
    <source>
        <dbReference type="Proteomes" id="UP001497482"/>
    </source>
</evidence>
<dbReference type="EMBL" id="OZ035832">
    <property type="protein sequence ID" value="CAL1571580.1"/>
    <property type="molecule type" value="Genomic_DNA"/>
</dbReference>
<feature type="compositionally biased region" description="Basic and acidic residues" evidence="1">
    <location>
        <begin position="72"/>
        <end position="81"/>
    </location>
</feature>
<evidence type="ECO:0000256" key="1">
    <source>
        <dbReference type="SAM" id="MobiDB-lite"/>
    </source>
</evidence>
<feature type="region of interest" description="Disordered" evidence="1">
    <location>
        <begin position="63"/>
        <end position="97"/>
    </location>
</feature>